<dbReference type="PANTHER" id="PTHR47018">
    <property type="entry name" value="CXC DOMAIN-CONTAINING PROTEIN-RELATED"/>
    <property type="match status" value="1"/>
</dbReference>
<evidence type="ECO:0000256" key="1">
    <source>
        <dbReference type="SAM" id="MobiDB-lite"/>
    </source>
</evidence>
<feature type="region of interest" description="Disordered" evidence="1">
    <location>
        <begin position="1086"/>
        <end position="1110"/>
    </location>
</feature>
<comment type="caution">
    <text evidence="2">The sequence shown here is derived from an EMBL/GenBank/DDBJ whole genome shotgun (WGS) entry which is preliminary data.</text>
</comment>
<feature type="region of interest" description="Disordered" evidence="1">
    <location>
        <begin position="214"/>
        <end position="257"/>
    </location>
</feature>
<accession>A0ABQ9HVY6</accession>
<evidence type="ECO:0000313" key="2">
    <source>
        <dbReference type="EMBL" id="KAJ8888540.1"/>
    </source>
</evidence>
<evidence type="ECO:0000313" key="3">
    <source>
        <dbReference type="Proteomes" id="UP001159363"/>
    </source>
</evidence>
<keyword evidence="3" id="KW-1185">Reference proteome</keyword>
<reference evidence="2 3" key="1">
    <citation type="submission" date="2023-02" db="EMBL/GenBank/DDBJ databases">
        <title>LHISI_Scaffold_Assembly.</title>
        <authorList>
            <person name="Stuart O.P."/>
            <person name="Cleave R."/>
            <person name="Magrath M.J.L."/>
            <person name="Mikheyev A.S."/>
        </authorList>
    </citation>
    <scope>NUCLEOTIDE SEQUENCE [LARGE SCALE GENOMIC DNA]</scope>
    <source>
        <strain evidence="2">Daus_M_001</strain>
        <tissue evidence="2">Leg muscle</tissue>
    </source>
</reference>
<feature type="compositionally biased region" description="Polar residues" evidence="1">
    <location>
        <begin position="1101"/>
        <end position="1110"/>
    </location>
</feature>
<name>A0ABQ9HVY6_9NEOP</name>
<dbReference type="Proteomes" id="UP001159363">
    <property type="component" value="Chromosome 3"/>
</dbReference>
<protein>
    <submittedName>
        <fullName evidence="2">Uncharacterized protein</fullName>
    </submittedName>
</protein>
<feature type="compositionally biased region" description="Basic and acidic residues" evidence="1">
    <location>
        <begin position="1086"/>
        <end position="1096"/>
    </location>
</feature>
<sequence>MDAETARKPCYSLEGPLEKCSGGESRETLLKRLRHCSPVHAGKKFASPAVRGRQSYVVCGAWETGDPQENPPTNGIVRHDSHMRISGSNPTKNQTSFALQEAQFATLNSSSFYATTTYKATGLPFSLDTRFRKWESCRTMPLVGVLSRGSPVSPAPSFRNSTIFTSITLIGSQDLAVKSRPNIFTSLHFIPAVGEWVKIFGWLETARSRDPMRVIEETMEQRRDQKAGRKRRSPRKLADQQRRSGTIPARENPGSIPPGIELVSPWWEMSMQQEHCTPVERIALSGDATLDERGSVALIANALLTLKRDIKLQIGSRLVEVILARLRSESVGALGASETCAINSLAASTRKALNWRAAFPHVGRFVLELCTPLYHGGHLGDYVAVRPRSRSEGGIRATVTRTPSASSLLRARRAVLEPADQPNLLPTQSAKYSGLYIGPLRRVSKSAQFTAKSRVLHGRTRDLERWLRRIYSLDPKSLERCLADLSPANYAARPQCNWKFPTPAAHGSCRPSPSSIIHLPLFVAFLDALEPLREFNDSVFLSTRLDDAFHPCLVSISSNRPFPKISLDRRMDKVMRPMATSSVYTAFDASWRTVAQSSSSTVTADSQRAVDIGKPNAVDNQTQDPFPETRAANQRLLALVSKEPQCHFISVYRLFTVKTKEYVTLSEDYETPAGGRGRWIGRRRDAARRFVYCTADNIDFLKDTPDGRVTLRGTVMVVYQEEKSDEQTPIEISGSSPLRSLSKIPESLTKVIPGTDEALEQENKKMKVIGGMINITQRKQALTQFFLTSPELSRLSAEAKEMLGITNRKRSKQYHLTASQEKRQKEDAQQMYNYIMSSTNFVVYDEKDLINISLKLVFDENIQKDMSGMTVKGQVIEEQQHFYPMNSTHFPSDGTNDRSPLPDQIKLPLDSYSAAILDVMAQFQALHKPAHVRLRNTSTYVAKGADGRGRCALLLAVNFGRGRKFPEQNILRLRYYRWGRGGVVFRLLSSNLSEPGSILAGVAPGISHAGTVPGNAAGRGEFSAGISRFPRPLHSGAASCSSDFILIGSQDLETKTTALLHFWGLLTARTCETIRVIDVSMEQCRNERQRKREIPGKNHRPTPSSDTMIA</sequence>
<proteinExistence type="predicted"/>
<dbReference type="EMBL" id="JARBHB010000003">
    <property type="protein sequence ID" value="KAJ8888540.1"/>
    <property type="molecule type" value="Genomic_DNA"/>
</dbReference>
<gene>
    <name evidence="2" type="ORF">PR048_008031</name>
</gene>
<dbReference type="PANTHER" id="PTHR47018:SF3">
    <property type="entry name" value="MYCBP-ASSOCIATED PROTEIN"/>
    <property type="match status" value="1"/>
</dbReference>
<organism evidence="2 3">
    <name type="scientific">Dryococelus australis</name>
    <dbReference type="NCBI Taxonomy" id="614101"/>
    <lineage>
        <taxon>Eukaryota</taxon>
        <taxon>Metazoa</taxon>
        <taxon>Ecdysozoa</taxon>
        <taxon>Arthropoda</taxon>
        <taxon>Hexapoda</taxon>
        <taxon>Insecta</taxon>
        <taxon>Pterygota</taxon>
        <taxon>Neoptera</taxon>
        <taxon>Polyneoptera</taxon>
        <taxon>Phasmatodea</taxon>
        <taxon>Verophasmatodea</taxon>
        <taxon>Anareolatae</taxon>
        <taxon>Phasmatidae</taxon>
        <taxon>Eurycanthinae</taxon>
        <taxon>Dryococelus</taxon>
    </lineage>
</organism>
<feature type="compositionally biased region" description="Basic and acidic residues" evidence="1">
    <location>
        <begin position="214"/>
        <end position="227"/>
    </location>
</feature>